<dbReference type="EMBL" id="JAAIJQ010000018">
    <property type="protein sequence ID" value="NEV61837.1"/>
    <property type="molecule type" value="Genomic_DNA"/>
</dbReference>
<organism evidence="1 2">
    <name type="scientific">Thiorhodococcus minor</name>
    <dbReference type="NCBI Taxonomy" id="57489"/>
    <lineage>
        <taxon>Bacteria</taxon>
        <taxon>Pseudomonadati</taxon>
        <taxon>Pseudomonadota</taxon>
        <taxon>Gammaproteobacteria</taxon>
        <taxon>Chromatiales</taxon>
        <taxon>Chromatiaceae</taxon>
        <taxon>Thiorhodococcus</taxon>
    </lineage>
</organism>
<accession>A0A6M0JZS4</accession>
<dbReference type="AlphaFoldDB" id="A0A6M0JZS4"/>
<dbReference type="InterPro" id="IPR029063">
    <property type="entry name" value="SAM-dependent_MTases_sf"/>
</dbReference>
<reference evidence="1 2" key="1">
    <citation type="submission" date="2020-02" db="EMBL/GenBank/DDBJ databases">
        <title>Genome sequences of Thiorhodococcus mannitoliphagus and Thiorhodococcus minor, purple sulfur photosynthetic bacteria in the gammaproteobacterial family, Chromatiaceae.</title>
        <authorList>
            <person name="Aviles F.A."/>
            <person name="Meyer T.E."/>
            <person name="Kyndt J.A."/>
        </authorList>
    </citation>
    <scope>NUCLEOTIDE SEQUENCE [LARGE SCALE GENOMIC DNA]</scope>
    <source>
        <strain evidence="1 2">DSM 11518</strain>
    </source>
</reference>
<protein>
    <submittedName>
        <fullName evidence="1">Class I SAM-dependent methyltransferase</fullName>
    </submittedName>
</protein>
<dbReference type="SUPFAM" id="SSF53335">
    <property type="entry name" value="S-adenosyl-L-methionine-dependent methyltransferases"/>
    <property type="match status" value="1"/>
</dbReference>
<name>A0A6M0JZS4_9GAMM</name>
<dbReference type="RefSeq" id="WP_164452313.1">
    <property type="nucleotide sequence ID" value="NZ_JAAIJQ010000018.1"/>
</dbReference>
<gene>
    <name evidence="1" type="ORF">G3446_08030</name>
</gene>
<comment type="caution">
    <text evidence="1">The sequence shown here is derived from an EMBL/GenBank/DDBJ whole genome shotgun (WGS) entry which is preliminary data.</text>
</comment>
<keyword evidence="1" id="KW-0808">Transferase</keyword>
<proteinExistence type="predicted"/>
<sequence>MSAFSADWLALREPADHAARSPELTRKLADWAKQKGRLRILDLGAGTGSNLRYLAPRLGVDQEWRLLDHDAELLVRLPEVLLAWAAGCGYPASSASDCIKLQIHGAAVRVSWSQADLAGLFRDEHCLDSDLVTASALLDLVSLDWIQALARSCSARASAALLALTYDGRIQWEPGIPGDERVRDLLNRHQRQDKGLGVALGPEGGAAAAACFADVGRSAELADSGWRLGTQDGDLQDALVRGWAEAVVEVDPAATDAIEIWLESRLDHIASGASRLIVGHCDLLSLPLEP</sequence>
<dbReference type="GO" id="GO:0008168">
    <property type="term" value="F:methyltransferase activity"/>
    <property type="evidence" value="ECO:0007669"/>
    <property type="project" value="UniProtKB-KW"/>
</dbReference>
<evidence type="ECO:0000313" key="2">
    <source>
        <dbReference type="Proteomes" id="UP000483379"/>
    </source>
</evidence>
<keyword evidence="2" id="KW-1185">Reference proteome</keyword>
<dbReference type="GO" id="GO:0032259">
    <property type="term" value="P:methylation"/>
    <property type="evidence" value="ECO:0007669"/>
    <property type="project" value="UniProtKB-KW"/>
</dbReference>
<keyword evidence="1" id="KW-0489">Methyltransferase</keyword>
<dbReference type="Gene3D" id="3.40.50.150">
    <property type="entry name" value="Vaccinia Virus protein VP39"/>
    <property type="match status" value="1"/>
</dbReference>
<evidence type="ECO:0000313" key="1">
    <source>
        <dbReference type="EMBL" id="NEV61837.1"/>
    </source>
</evidence>
<dbReference type="Proteomes" id="UP000483379">
    <property type="component" value="Unassembled WGS sequence"/>
</dbReference>